<reference evidence="2" key="1">
    <citation type="submission" date="2020-07" db="EMBL/GenBank/DDBJ databases">
        <authorList>
            <person name="Nieuwenhuis M."/>
            <person name="Van De Peppel L.J.J."/>
        </authorList>
    </citation>
    <scope>NUCLEOTIDE SEQUENCE</scope>
    <source>
        <strain evidence="2">AP01</strain>
        <tissue evidence="2">Mycelium</tissue>
    </source>
</reference>
<feature type="non-terminal residue" evidence="2">
    <location>
        <position position="1"/>
    </location>
</feature>
<dbReference type="EMBL" id="JABCKV010003535">
    <property type="protein sequence ID" value="KAG5634848.1"/>
    <property type="molecule type" value="Genomic_DNA"/>
</dbReference>
<feature type="region of interest" description="Disordered" evidence="1">
    <location>
        <begin position="30"/>
        <end position="56"/>
    </location>
</feature>
<evidence type="ECO:0000313" key="2">
    <source>
        <dbReference type="EMBL" id="KAG5634848.1"/>
    </source>
</evidence>
<evidence type="ECO:0000256" key="1">
    <source>
        <dbReference type="SAM" id="MobiDB-lite"/>
    </source>
</evidence>
<dbReference type="AlphaFoldDB" id="A0A9P7FRC6"/>
<evidence type="ECO:0000313" key="3">
    <source>
        <dbReference type="Proteomes" id="UP000775547"/>
    </source>
</evidence>
<name>A0A9P7FRC6_9AGAR</name>
<organism evidence="2 3">
    <name type="scientific">Asterophora parasitica</name>
    <dbReference type="NCBI Taxonomy" id="117018"/>
    <lineage>
        <taxon>Eukaryota</taxon>
        <taxon>Fungi</taxon>
        <taxon>Dikarya</taxon>
        <taxon>Basidiomycota</taxon>
        <taxon>Agaricomycotina</taxon>
        <taxon>Agaricomycetes</taxon>
        <taxon>Agaricomycetidae</taxon>
        <taxon>Agaricales</taxon>
        <taxon>Tricholomatineae</taxon>
        <taxon>Lyophyllaceae</taxon>
        <taxon>Asterophora</taxon>
    </lineage>
</organism>
<gene>
    <name evidence="2" type="ORF">DXG03_005672</name>
</gene>
<comment type="caution">
    <text evidence="2">The sequence shown here is derived from an EMBL/GenBank/DDBJ whole genome shotgun (WGS) entry which is preliminary data.</text>
</comment>
<accession>A0A9P7FRC6</accession>
<protein>
    <submittedName>
        <fullName evidence="2">Uncharacterized protein</fullName>
    </submittedName>
</protein>
<feature type="compositionally biased region" description="Pro residues" evidence="1">
    <location>
        <begin position="36"/>
        <end position="49"/>
    </location>
</feature>
<keyword evidence="3" id="KW-1185">Reference proteome</keyword>
<sequence>MKINICSKSLQDLFSNIDCSFVVPPGVDASDETLIPPTPTPFKPPPPQHTPQIPDNPKQITALKGSSQYNTTFEKEVYFDLIIDVSHSGCLPRMTPGPPQEWPPTLCQKTVEEYTQSLYPLISQY</sequence>
<proteinExistence type="predicted"/>
<dbReference type="Proteomes" id="UP000775547">
    <property type="component" value="Unassembled WGS sequence"/>
</dbReference>
<reference evidence="2" key="2">
    <citation type="submission" date="2021-10" db="EMBL/GenBank/DDBJ databases">
        <title>Phylogenomics reveals ancestral predisposition of the termite-cultivated fungus Termitomyces towards a domesticated lifestyle.</title>
        <authorList>
            <person name="Auxier B."/>
            <person name="Grum-Grzhimaylo A."/>
            <person name="Cardenas M.E."/>
            <person name="Lodge J.D."/>
            <person name="Laessoe T."/>
            <person name="Pedersen O."/>
            <person name="Smith M.E."/>
            <person name="Kuyper T.W."/>
            <person name="Franco-Molano E.A."/>
            <person name="Baroni T.J."/>
            <person name="Aanen D.K."/>
        </authorList>
    </citation>
    <scope>NUCLEOTIDE SEQUENCE</scope>
    <source>
        <strain evidence="2">AP01</strain>
        <tissue evidence="2">Mycelium</tissue>
    </source>
</reference>